<proteinExistence type="predicted"/>
<accession>A0AA38TU74</accession>
<protein>
    <recommendedName>
        <fullName evidence="2">Reverse transcriptase Ty1/copia-type domain-containing protein</fullName>
    </recommendedName>
</protein>
<keyword evidence="4" id="KW-1185">Reference proteome</keyword>
<evidence type="ECO:0000259" key="2">
    <source>
        <dbReference type="Pfam" id="PF07727"/>
    </source>
</evidence>
<dbReference type="Pfam" id="PF07727">
    <property type="entry name" value="RVT_2"/>
    <property type="match status" value="1"/>
</dbReference>
<evidence type="ECO:0000313" key="3">
    <source>
        <dbReference type="EMBL" id="KAJ9557697.1"/>
    </source>
</evidence>
<dbReference type="EMBL" id="JARYMX010000003">
    <property type="protein sequence ID" value="KAJ9557697.1"/>
    <property type="molecule type" value="Genomic_DNA"/>
</dbReference>
<feature type="compositionally biased region" description="Low complexity" evidence="1">
    <location>
        <begin position="247"/>
        <end position="258"/>
    </location>
</feature>
<name>A0AA38TU74_9ASTR</name>
<comment type="caution">
    <text evidence="3">The sequence shown here is derived from an EMBL/GenBank/DDBJ whole genome shotgun (WGS) entry which is preliminary data.</text>
</comment>
<dbReference type="SUPFAM" id="SSF56672">
    <property type="entry name" value="DNA/RNA polymerases"/>
    <property type="match status" value="1"/>
</dbReference>
<dbReference type="AlphaFoldDB" id="A0AA38TU74"/>
<reference evidence="3" key="1">
    <citation type="submission" date="2023-03" db="EMBL/GenBank/DDBJ databases">
        <title>Chromosome-scale reference genome and RAD-based genetic map of yellow starthistle (Centaurea solstitialis) reveal putative structural variation and QTLs associated with invader traits.</title>
        <authorList>
            <person name="Reatini B."/>
            <person name="Cang F.A."/>
            <person name="Jiang Q."/>
            <person name="Mckibben M.T.W."/>
            <person name="Barker M.S."/>
            <person name="Rieseberg L.H."/>
            <person name="Dlugosch K.M."/>
        </authorList>
    </citation>
    <scope>NUCLEOTIDE SEQUENCE</scope>
    <source>
        <strain evidence="3">CAN-66</strain>
        <tissue evidence="3">Leaf</tissue>
    </source>
</reference>
<feature type="domain" description="Reverse transcriptase Ty1/copia-type" evidence="2">
    <location>
        <begin position="314"/>
        <end position="514"/>
    </location>
</feature>
<feature type="compositionally biased region" description="Polar residues" evidence="1">
    <location>
        <begin position="259"/>
        <end position="268"/>
    </location>
</feature>
<feature type="region of interest" description="Disordered" evidence="1">
    <location>
        <begin position="223"/>
        <end position="268"/>
    </location>
</feature>
<evidence type="ECO:0000313" key="4">
    <source>
        <dbReference type="Proteomes" id="UP001172457"/>
    </source>
</evidence>
<feature type="compositionally biased region" description="Polar residues" evidence="1">
    <location>
        <begin position="224"/>
        <end position="243"/>
    </location>
</feature>
<dbReference type="InterPro" id="IPR013103">
    <property type="entry name" value="RVT_2"/>
</dbReference>
<organism evidence="3 4">
    <name type="scientific">Centaurea solstitialis</name>
    <name type="common">yellow star-thistle</name>
    <dbReference type="NCBI Taxonomy" id="347529"/>
    <lineage>
        <taxon>Eukaryota</taxon>
        <taxon>Viridiplantae</taxon>
        <taxon>Streptophyta</taxon>
        <taxon>Embryophyta</taxon>
        <taxon>Tracheophyta</taxon>
        <taxon>Spermatophyta</taxon>
        <taxon>Magnoliopsida</taxon>
        <taxon>eudicotyledons</taxon>
        <taxon>Gunneridae</taxon>
        <taxon>Pentapetalae</taxon>
        <taxon>asterids</taxon>
        <taxon>campanulids</taxon>
        <taxon>Asterales</taxon>
        <taxon>Asteraceae</taxon>
        <taxon>Carduoideae</taxon>
        <taxon>Cardueae</taxon>
        <taxon>Centaureinae</taxon>
        <taxon>Centaurea</taxon>
    </lineage>
</organism>
<dbReference type="Proteomes" id="UP001172457">
    <property type="component" value="Chromosome 3"/>
</dbReference>
<gene>
    <name evidence="3" type="ORF">OSB04_012311</name>
</gene>
<dbReference type="InterPro" id="IPR043502">
    <property type="entry name" value="DNA/RNA_pol_sf"/>
</dbReference>
<sequence>MLMLMEKARGGRRGYIIDASRPSDDKHDEDPTWRWLVQSSKLRLHIENNVSARFGVVDPGILIGIVNMRNLELRILAIPWNTWRKSGKSEDFAHNRMVDEMTRAVSVLIPLVRSRTYRYILLDSTRTLAVRFRGGVNSPILAVYVIPTPHPLLLTSLPHHPLPVSILVQALIIVDLITQKVIISRHVVFDETHFPFPNFQPRPSSEDYDSFDVDESLPSLSLIIDTSSTPPETGNSTCPSQSPLVEPSGTSSAPSTSGHPMTTRSRTGSLKPKQIFNLSVTSDISRIPRSTTQAMCDPHWRAVRDDEMSPLLFNYTWDLVPKPLNANIVGSRWLYRHKFNSNGCLERYKGRGFSQQPGLDFDDTFSPVVKPTSIRTVLSISISCNWPIHQLDVKNAFLHGDLTETVYMCQPPGYVDSTFLEHVYRLRKALYGLNQTSRFLSSKTDTSLFTYHRGSDTIYLLLYVNDIILTTSSPTLISMVISQLSFEFRMSNLGPLSFFLGIAVSRSTFGLFLSNLPLLRRF</sequence>
<evidence type="ECO:0000256" key="1">
    <source>
        <dbReference type="SAM" id="MobiDB-lite"/>
    </source>
</evidence>